<dbReference type="EMBL" id="JBHUPB010000003">
    <property type="protein sequence ID" value="MFD2966356.1"/>
    <property type="molecule type" value="Genomic_DNA"/>
</dbReference>
<accession>A0ABW6BEE5</accession>
<evidence type="ECO:0000313" key="1">
    <source>
        <dbReference type="EMBL" id="MFD2966356.1"/>
    </source>
</evidence>
<comment type="caution">
    <text evidence="1">The sequence shown here is derived from an EMBL/GenBank/DDBJ whole genome shotgun (WGS) entry which is preliminary data.</text>
</comment>
<organism evidence="1 2">
    <name type="scientific">Sphingobacterium bambusae</name>
    <dbReference type="NCBI Taxonomy" id="662858"/>
    <lineage>
        <taxon>Bacteria</taxon>
        <taxon>Pseudomonadati</taxon>
        <taxon>Bacteroidota</taxon>
        <taxon>Sphingobacteriia</taxon>
        <taxon>Sphingobacteriales</taxon>
        <taxon>Sphingobacteriaceae</taxon>
        <taxon>Sphingobacterium</taxon>
    </lineage>
</organism>
<keyword evidence="2" id="KW-1185">Reference proteome</keyword>
<dbReference type="RefSeq" id="WP_320184145.1">
    <property type="nucleotide sequence ID" value="NZ_CP138332.1"/>
</dbReference>
<proteinExistence type="predicted"/>
<name>A0ABW6BEE5_9SPHI</name>
<reference evidence="2" key="1">
    <citation type="journal article" date="2019" name="Int. J. Syst. Evol. Microbiol.">
        <title>The Global Catalogue of Microorganisms (GCM) 10K type strain sequencing project: providing services to taxonomists for standard genome sequencing and annotation.</title>
        <authorList>
            <consortium name="The Broad Institute Genomics Platform"/>
            <consortium name="The Broad Institute Genome Sequencing Center for Infectious Disease"/>
            <person name="Wu L."/>
            <person name="Ma J."/>
        </authorList>
    </citation>
    <scope>NUCLEOTIDE SEQUENCE [LARGE SCALE GENOMIC DNA]</scope>
    <source>
        <strain evidence="2">KCTC 22814</strain>
    </source>
</reference>
<sequence>MAQRKISIDLPADFLICCALSGFEPTHALQYFVDHLSFPKMISGYPIDPYRAATGLVYLYAKRHISERVQGMLDESFGNEYWGAFAVMMYNAGEQEQAELEVIARKKLMELRRRSRRMLPIYLDVDVRLKNSGR</sequence>
<dbReference type="Proteomes" id="UP001597525">
    <property type="component" value="Unassembled WGS sequence"/>
</dbReference>
<gene>
    <name evidence="1" type="ORF">ACFS7Y_03110</name>
</gene>
<evidence type="ECO:0000313" key="2">
    <source>
        <dbReference type="Proteomes" id="UP001597525"/>
    </source>
</evidence>
<protein>
    <submittedName>
        <fullName evidence="1">Uncharacterized protein</fullName>
    </submittedName>
</protein>